<dbReference type="InParanoid" id="D0MUW1"/>
<reference evidence="2" key="1">
    <citation type="journal article" date="2009" name="Nature">
        <title>Genome sequence and analysis of the Irish potato famine pathogen Phytophthora infestans.</title>
        <authorList>
            <consortium name="The Broad Institute Genome Sequencing Platform"/>
            <person name="Haas B.J."/>
            <person name="Kamoun S."/>
            <person name="Zody M.C."/>
            <person name="Jiang R.H."/>
            <person name="Handsaker R.E."/>
            <person name="Cano L.M."/>
            <person name="Grabherr M."/>
            <person name="Kodira C.D."/>
            <person name="Raffaele S."/>
            <person name="Torto-Alalibo T."/>
            <person name="Bozkurt T.O."/>
            <person name="Ah-Fong A.M."/>
            <person name="Alvarado L."/>
            <person name="Anderson V.L."/>
            <person name="Armstrong M.R."/>
            <person name="Avrova A."/>
            <person name="Baxter L."/>
            <person name="Beynon J."/>
            <person name="Boevink P.C."/>
            <person name="Bollmann S.R."/>
            <person name="Bos J.I."/>
            <person name="Bulone V."/>
            <person name="Cai G."/>
            <person name="Cakir C."/>
            <person name="Carrington J.C."/>
            <person name="Chawner M."/>
            <person name="Conti L."/>
            <person name="Costanzo S."/>
            <person name="Ewan R."/>
            <person name="Fahlgren N."/>
            <person name="Fischbach M.A."/>
            <person name="Fugelstad J."/>
            <person name="Gilroy E.M."/>
            <person name="Gnerre S."/>
            <person name="Green P.J."/>
            <person name="Grenville-Briggs L.J."/>
            <person name="Griffith J."/>
            <person name="Grunwald N.J."/>
            <person name="Horn K."/>
            <person name="Horner N.R."/>
            <person name="Hu C.H."/>
            <person name="Huitema E."/>
            <person name="Jeong D.H."/>
            <person name="Jones A.M."/>
            <person name="Jones J.D."/>
            <person name="Jones R.W."/>
            <person name="Karlsson E.K."/>
            <person name="Kunjeti S.G."/>
            <person name="Lamour K."/>
            <person name="Liu Z."/>
            <person name="Ma L."/>
            <person name="Maclean D."/>
            <person name="Chibucos M.C."/>
            <person name="McDonald H."/>
            <person name="McWalters J."/>
            <person name="Meijer H.J."/>
            <person name="Morgan W."/>
            <person name="Morris P.F."/>
            <person name="Munro C.A."/>
            <person name="O'Neill K."/>
            <person name="Ospina-Giraldo M."/>
            <person name="Pinzon A."/>
            <person name="Pritchard L."/>
            <person name="Ramsahoye B."/>
            <person name="Ren Q."/>
            <person name="Restrepo S."/>
            <person name="Roy S."/>
            <person name="Sadanandom A."/>
            <person name="Savidor A."/>
            <person name="Schornack S."/>
            <person name="Schwartz D.C."/>
            <person name="Schumann U.D."/>
            <person name="Schwessinger B."/>
            <person name="Seyer L."/>
            <person name="Sharpe T."/>
            <person name="Silvar C."/>
            <person name="Song J."/>
            <person name="Studholme D.J."/>
            <person name="Sykes S."/>
            <person name="Thines M."/>
            <person name="van de Vondervoort P.J."/>
            <person name="Phuntumart V."/>
            <person name="Wawra S."/>
            <person name="Weide R."/>
            <person name="Win J."/>
            <person name="Young C."/>
            <person name="Zhou S."/>
            <person name="Fry W."/>
            <person name="Meyers B.C."/>
            <person name="van West P."/>
            <person name="Ristaino J."/>
            <person name="Govers F."/>
            <person name="Birch P.R."/>
            <person name="Whisson S.C."/>
            <person name="Judelson H.S."/>
            <person name="Nusbaum C."/>
        </authorList>
    </citation>
    <scope>NUCLEOTIDE SEQUENCE [LARGE SCALE GENOMIC DNA]</scope>
    <source>
        <strain evidence="2">T30-4</strain>
    </source>
</reference>
<keyword evidence="2" id="KW-1185">Reference proteome</keyword>
<dbReference type="AlphaFoldDB" id="D0MUW1"/>
<dbReference type="GeneID" id="9477410"/>
<dbReference type="EMBL" id="DS028119">
    <property type="protein sequence ID" value="EEY60957.1"/>
    <property type="molecule type" value="Genomic_DNA"/>
</dbReference>
<dbReference type="RefSeq" id="XP_002907874.1">
    <property type="nucleotide sequence ID" value="XM_002907828.1"/>
</dbReference>
<organism evidence="1 2">
    <name type="scientific">Phytophthora infestans (strain T30-4)</name>
    <name type="common">Potato late blight agent</name>
    <dbReference type="NCBI Taxonomy" id="403677"/>
    <lineage>
        <taxon>Eukaryota</taxon>
        <taxon>Sar</taxon>
        <taxon>Stramenopiles</taxon>
        <taxon>Oomycota</taxon>
        <taxon>Peronosporomycetes</taxon>
        <taxon>Peronosporales</taxon>
        <taxon>Peronosporaceae</taxon>
        <taxon>Phytophthora</taxon>
    </lineage>
</organism>
<gene>
    <name evidence="1" type="ORF">PITG_01198</name>
</gene>
<name>D0MUW1_PHYIT</name>
<protein>
    <submittedName>
        <fullName evidence="1">Uncharacterized protein</fullName>
    </submittedName>
</protein>
<evidence type="ECO:0000313" key="2">
    <source>
        <dbReference type="Proteomes" id="UP000006643"/>
    </source>
</evidence>
<dbReference type="VEuPathDB" id="FungiDB:PITG_01198"/>
<accession>D0MUW1</accession>
<dbReference type="HOGENOM" id="CLU_2101703_0_0_1"/>
<dbReference type="Proteomes" id="UP000006643">
    <property type="component" value="Unassembled WGS sequence"/>
</dbReference>
<evidence type="ECO:0000313" key="1">
    <source>
        <dbReference type="EMBL" id="EEY60957.1"/>
    </source>
</evidence>
<proteinExistence type="predicted"/>
<dbReference type="KEGG" id="pif:PITG_01198"/>
<sequence length="116" mass="13066">MFPCLQGSLYAHQACVWPEKTRSGRTLASNSVDSSRERAWWCVSYLKPGSSTRKSGRCVSNTTLPVVRARRSSKLTLSRKLHKQNEKKRKSAIVFSLTNVWPPISLIRFASPNVTS</sequence>